<dbReference type="InterPro" id="IPR018060">
    <property type="entry name" value="HTH_AraC"/>
</dbReference>
<dbReference type="PROSITE" id="PS00041">
    <property type="entry name" value="HTH_ARAC_FAMILY_1"/>
    <property type="match status" value="1"/>
</dbReference>
<keyword evidence="1" id="KW-0805">Transcription regulation</keyword>
<dbReference type="Gene3D" id="3.30.450.20">
    <property type="entry name" value="PAS domain"/>
    <property type="match status" value="1"/>
</dbReference>
<proteinExistence type="predicted"/>
<keyword evidence="4" id="KW-0812">Transmembrane</keyword>
<name>A0A841ST95_9BACL</name>
<dbReference type="EMBL" id="JACJVQ010000002">
    <property type="protein sequence ID" value="MBB6632847.1"/>
    <property type="molecule type" value="Genomic_DNA"/>
</dbReference>
<evidence type="ECO:0000313" key="7">
    <source>
        <dbReference type="Proteomes" id="UP000535838"/>
    </source>
</evidence>
<accession>A0A841ST95</accession>
<evidence type="ECO:0000256" key="2">
    <source>
        <dbReference type="ARBA" id="ARBA00023125"/>
    </source>
</evidence>
<evidence type="ECO:0000259" key="5">
    <source>
        <dbReference type="PROSITE" id="PS01124"/>
    </source>
</evidence>
<comment type="caution">
    <text evidence="6">The sequence shown here is derived from an EMBL/GenBank/DDBJ whole genome shotgun (WGS) entry which is preliminary data.</text>
</comment>
<dbReference type="RefSeq" id="WP_185118073.1">
    <property type="nucleotide sequence ID" value="NZ_JACJVQ010000002.1"/>
</dbReference>
<dbReference type="Proteomes" id="UP000535838">
    <property type="component" value="Unassembled WGS sequence"/>
</dbReference>
<dbReference type="Pfam" id="PF12833">
    <property type="entry name" value="HTH_18"/>
    <property type="match status" value="1"/>
</dbReference>
<dbReference type="GO" id="GO:0003700">
    <property type="term" value="F:DNA-binding transcription factor activity"/>
    <property type="evidence" value="ECO:0007669"/>
    <property type="project" value="InterPro"/>
</dbReference>
<keyword evidence="4" id="KW-1133">Transmembrane helix</keyword>
<evidence type="ECO:0000256" key="1">
    <source>
        <dbReference type="ARBA" id="ARBA00023015"/>
    </source>
</evidence>
<keyword evidence="4" id="KW-0472">Membrane</keyword>
<protein>
    <submittedName>
        <fullName evidence="6">AraC family transcriptional regulator</fullName>
    </submittedName>
</protein>
<dbReference type="Gene3D" id="1.10.10.60">
    <property type="entry name" value="Homeodomain-like"/>
    <property type="match status" value="2"/>
</dbReference>
<evidence type="ECO:0000256" key="3">
    <source>
        <dbReference type="ARBA" id="ARBA00023163"/>
    </source>
</evidence>
<evidence type="ECO:0000256" key="4">
    <source>
        <dbReference type="SAM" id="Phobius"/>
    </source>
</evidence>
<keyword evidence="3" id="KW-0804">Transcription</keyword>
<keyword evidence="7" id="KW-1185">Reference proteome</keyword>
<dbReference type="AlphaFoldDB" id="A0A841ST95"/>
<dbReference type="SMART" id="SM00342">
    <property type="entry name" value="HTH_ARAC"/>
    <property type="match status" value="1"/>
</dbReference>
<dbReference type="PROSITE" id="PS01124">
    <property type="entry name" value="HTH_ARAC_FAMILY_2"/>
    <property type="match status" value="1"/>
</dbReference>
<keyword evidence="2" id="KW-0238">DNA-binding</keyword>
<dbReference type="PANTHER" id="PTHR43280:SF28">
    <property type="entry name" value="HTH-TYPE TRANSCRIPTIONAL ACTIVATOR RHAS"/>
    <property type="match status" value="1"/>
</dbReference>
<sequence>MPGRYLRWQDRKREKNGKGRYFRRSLALLLLIASVPSLFIAISNYWIGVRQIERQAIRSHQLRTEQVSEMLAKQFDQIGTVMSRWSTNPLFGVYLDRFSFLDNINQSNELMQSLLVVGGSNLFIQDARLYLSRQQSLVSTDGIVPLSGDRLSSYNRLLERSEGLFLAYDLPLNDKGASAPVSMIFKLPWYSAKPFGAFVLNLSSQEIESAVRYLQNGDRGAAFLMQNGGEWITKPGTGEAELSESLRRVVLEKKEAKQGYFRFDWQKETYQVSYSRVTSAEWIYVTASPLSELTAPVLLTSRWLAAAGLVGIIASLILSWFATERLYRPIGRLVRLFGGGNPGGQEELEQKQEPLHEIEYLERQWTRLGLESRTLRDKLAKAEPSLRQGFLLQLVQGHLYALGEGELRERMEHLGWAVQDSRFSLLLIQLSGLSTEQARFQESDRQLVSFAAANIAGELAERHRLRADPVNFHNLSVGLLHSVSRSVRPEQAKQELLAFSQALIETLANVLRMHVTIIVGSSTDRIGTIPELLERARKAVSYRDLQEVHQVIDLDEFESAASSSAVRYPSEEESELLHVMRLGLPEESEERLRQFLDSAERISDKDAAFRHTCLQLVGSVRRMLIEIGFTQHPLFTDGHLFEEMLGLPDARKIRGWLRERIVKPYLDEFGKAQNIGARRLVEQATEWIGERYMEDLPLEACAERLHTSPYTLSRSFKQAIGVTYVEYILQLRMAKAKELLLTTTLRINEVAESVGYQHSYFNKLFKAETGMTPTQYRESRNQGKANES</sequence>
<dbReference type="SUPFAM" id="SSF46689">
    <property type="entry name" value="Homeodomain-like"/>
    <property type="match status" value="2"/>
</dbReference>
<feature type="transmembrane region" description="Helical" evidence="4">
    <location>
        <begin position="21"/>
        <end position="47"/>
    </location>
</feature>
<dbReference type="InterPro" id="IPR009057">
    <property type="entry name" value="Homeodomain-like_sf"/>
</dbReference>
<feature type="transmembrane region" description="Helical" evidence="4">
    <location>
        <begin position="303"/>
        <end position="322"/>
    </location>
</feature>
<reference evidence="6 7" key="1">
    <citation type="submission" date="2020-08" db="EMBL/GenBank/DDBJ databases">
        <title>Cohnella phylogeny.</title>
        <authorList>
            <person name="Dunlap C."/>
        </authorList>
    </citation>
    <scope>NUCLEOTIDE SEQUENCE [LARGE SCALE GENOMIC DNA]</scope>
    <source>
        <strain evidence="6 7">DSM 25241</strain>
    </source>
</reference>
<feature type="domain" description="HTH araC/xylS-type" evidence="5">
    <location>
        <begin position="682"/>
        <end position="779"/>
    </location>
</feature>
<organism evidence="6 7">
    <name type="scientific">Cohnella thailandensis</name>
    <dbReference type="NCBI Taxonomy" id="557557"/>
    <lineage>
        <taxon>Bacteria</taxon>
        <taxon>Bacillati</taxon>
        <taxon>Bacillota</taxon>
        <taxon>Bacilli</taxon>
        <taxon>Bacillales</taxon>
        <taxon>Paenibacillaceae</taxon>
        <taxon>Cohnella</taxon>
    </lineage>
</organism>
<gene>
    <name evidence="6" type="ORF">H7B67_01735</name>
</gene>
<dbReference type="GO" id="GO:0043565">
    <property type="term" value="F:sequence-specific DNA binding"/>
    <property type="evidence" value="ECO:0007669"/>
    <property type="project" value="InterPro"/>
</dbReference>
<dbReference type="PANTHER" id="PTHR43280">
    <property type="entry name" value="ARAC-FAMILY TRANSCRIPTIONAL REGULATOR"/>
    <property type="match status" value="1"/>
</dbReference>
<evidence type="ECO:0000313" key="6">
    <source>
        <dbReference type="EMBL" id="MBB6632847.1"/>
    </source>
</evidence>
<dbReference type="InterPro" id="IPR018062">
    <property type="entry name" value="HTH_AraC-typ_CS"/>
</dbReference>